<keyword evidence="1" id="KW-1133">Transmembrane helix</keyword>
<evidence type="ECO:0000313" key="4">
    <source>
        <dbReference type="Proteomes" id="UP001295794"/>
    </source>
</evidence>
<evidence type="ECO:0000256" key="1">
    <source>
        <dbReference type="SAM" id="Phobius"/>
    </source>
</evidence>
<protein>
    <recommendedName>
        <fullName evidence="2">DUF7330 domain-containing protein</fullName>
    </recommendedName>
</protein>
<keyword evidence="4" id="KW-1185">Reference proteome</keyword>
<keyword evidence="1" id="KW-0472">Membrane</keyword>
<organism evidence="3 4">
    <name type="scientific">Mycena citricolor</name>
    <dbReference type="NCBI Taxonomy" id="2018698"/>
    <lineage>
        <taxon>Eukaryota</taxon>
        <taxon>Fungi</taxon>
        <taxon>Dikarya</taxon>
        <taxon>Basidiomycota</taxon>
        <taxon>Agaricomycotina</taxon>
        <taxon>Agaricomycetes</taxon>
        <taxon>Agaricomycetidae</taxon>
        <taxon>Agaricales</taxon>
        <taxon>Marasmiineae</taxon>
        <taxon>Mycenaceae</taxon>
        <taxon>Mycena</taxon>
    </lineage>
</organism>
<comment type="caution">
    <text evidence="3">The sequence shown here is derived from an EMBL/GenBank/DDBJ whole genome shotgun (WGS) entry which is preliminary data.</text>
</comment>
<dbReference type="InterPro" id="IPR055754">
    <property type="entry name" value="DUF7330"/>
</dbReference>
<evidence type="ECO:0000259" key="2">
    <source>
        <dbReference type="Pfam" id="PF24016"/>
    </source>
</evidence>
<keyword evidence="1" id="KW-0812">Transmembrane</keyword>
<gene>
    <name evidence="3" type="ORF">MYCIT1_LOCUS31286</name>
</gene>
<name>A0AAD2HQT6_9AGAR</name>
<proteinExistence type="predicted"/>
<evidence type="ECO:0000313" key="3">
    <source>
        <dbReference type="EMBL" id="CAK5280694.1"/>
    </source>
</evidence>
<dbReference type="EMBL" id="CAVNYO010000440">
    <property type="protein sequence ID" value="CAK5280694.1"/>
    <property type="molecule type" value="Genomic_DNA"/>
</dbReference>
<feature type="domain" description="DUF7330" evidence="2">
    <location>
        <begin position="302"/>
        <end position="393"/>
    </location>
</feature>
<reference evidence="3" key="1">
    <citation type="submission" date="2023-11" db="EMBL/GenBank/DDBJ databases">
        <authorList>
            <person name="De Vega J J."/>
            <person name="De Vega J J."/>
        </authorList>
    </citation>
    <scope>NUCLEOTIDE SEQUENCE</scope>
</reference>
<dbReference type="Proteomes" id="UP001295794">
    <property type="component" value="Unassembled WGS sequence"/>
</dbReference>
<dbReference type="AlphaFoldDB" id="A0AAD2HQT6"/>
<sequence>MSDSKGAIRLPVYTDEAVPERPHHTSKWIKLGKICLISLVAWMFFSSAATSVFSGVSNLLSGEYHYPIPSDITTSDCVSSWDVTTPHPSQPWGYHYAASAEPFSFGVPEEALLLLSKGSLQGGSLHISVGDDEDVQVQVTVLYSNEEARDLARVCMIERADGEKGVGIFTPTQSVFPPRQSNRLRFEVELVLPQSAYIKLLSTDVSNFKQNVDALKDVVDFGKIMLRGSNGEIRTEAVAADTDVSFTTSNGKISSEDLQHMTAPVIDLHSSNGAVSGRFSASQSFGVVTSNGRVDLSLTLNATGSEEPKVSIKTSNSALNAELTLLSQSGSGGVFPIRTETSNGRLDTKVVEAPIDSVITLDARTSNSAGSIELPATYEGLFSISTSNAKTSMHRVSGNDEDPKCAVASDCEPRKRHVQTKMQNKGHVAGTVFWEQGNEDRGKATLRTSNGPADIYL</sequence>
<feature type="transmembrane region" description="Helical" evidence="1">
    <location>
        <begin position="31"/>
        <end position="53"/>
    </location>
</feature>
<dbReference type="Pfam" id="PF24016">
    <property type="entry name" value="DUF7330"/>
    <property type="match status" value="1"/>
</dbReference>
<accession>A0AAD2HQT6</accession>